<evidence type="ECO:0000313" key="2">
    <source>
        <dbReference type="EMBL" id="KAJ8438055.1"/>
    </source>
</evidence>
<dbReference type="AlphaFoldDB" id="A0A9Q1K7Z7"/>
<protein>
    <recommendedName>
        <fullName evidence="4">Aminotransferase-like plant mobile domain-containing protein</fullName>
    </recommendedName>
</protein>
<accession>A0A9Q1K7Z7</accession>
<dbReference type="OrthoDB" id="913267at2759"/>
<dbReference type="EMBL" id="JAKOGI010000271">
    <property type="protein sequence ID" value="KAJ8438055.1"/>
    <property type="molecule type" value="Genomic_DNA"/>
</dbReference>
<evidence type="ECO:0000313" key="3">
    <source>
        <dbReference type="Proteomes" id="UP001153076"/>
    </source>
</evidence>
<organism evidence="2 3">
    <name type="scientific">Carnegiea gigantea</name>
    <dbReference type="NCBI Taxonomy" id="171969"/>
    <lineage>
        <taxon>Eukaryota</taxon>
        <taxon>Viridiplantae</taxon>
        <taxon>Streptophyta</taxon>
        <taxon>Embryophyta</taxon>
        <taxon>Tracheophyta</taxon>
        <taxon>Spermatophyta</taxon>
        <taxon>Magnoliopsida</taxon>
        <taxon>eudicotyledons</taxon>
        <taxon>Gunneridae</taxon>
        <taxon>Pentapetalae</taxon>
        <taxon>Caryophyllales</taxon>
        <taxon>Cactineae</taxon>
        <taxon>Cactaceae</taxon>
        <taxon>Cactoideae</taxon>
        <taxon>Echinocereeae</taxon>
        <taxon>Carnegiea</taxon>
    </lineage>
</organism>
<evidence type="ECO:0008006" key="4">
    <source>
        <dbReference type="Google" id="ProtNLM"/>
    </source>
</evidence>
<gene>
    <name evidence="2" type="ORF">Cgig2_003591</name>
</gene>
<name>A0A9Q1K7Z7_9CARY</name>
<keyword evidence="1" id="KW-0175">Coiled coil</keyword>
<comment type="caution">
    <text evidence="2">The sequence shown here is derived from an EMBL/GenBank/DDBJ whole genome shotgun (WGS) entry which is preliminary data.</text>
</comment>
<feature type="coiled-coil region" evidence="1">
    <location>
        <begin position="441"/>
        <end position="482"/>
    </location>
</feature>
<evidence type="ECO:0000256" key="1">
    <source>
        <dbReference type="SAM" id="Coils"/>
    </source>
</evidence>
<proteinExistence type="predicted"/>
<keyword evidence="3" id="KW-1185">Reference proteome</keyword>
<reference evidence="2" key="1">
    <citation type="submission" date="2022-04" db="EMBL/GenBank/DDBJ databases">
        <title>Carnegiea gigantea Genome sequencing and assembly v2.</title>
        <authorList>
            <person name="Copetti D."/>
            <person name="Sanderson M.J."/>
            <person name="Burquez A."/>
            <person name="Wojciechowski M.F."/>
        </authorList>
    </citation>
    <scope>NUCLEOTIDE SEQUENCE</scope>
    <source>
        <strain evidence="2">SGP5-SGP5p</strain>
        <tissue evidence="2">Aerial part</tissue>
    </source>
</reference>
<sequence>MILLFTHIKVKENLPSYQLLRNDIESECRSSTKLSFHEEFSYKLLYWEDAASTMFPRSPVKITESHIQEYCLPSPTHEPVVRDAGCIRPSTFSITSLMASGVGYCLPTAILVSVYKALNEVSRSSHPSRSGGHFPTHFLYAWLAKNFDAYELVGEASFSPSMVRFSGLDRAKSFQPEEARNSLVLGGVFSGIRPSSTDLRRLSWMTDEGKLKPKLKIVRSGKPVKPFVPVIEDGSSRVKIPGIDDKLPVGVCEPSARKVIELPPEGAENIMDILDAEPNPIECMGESDDVNFKEGLAHIPLPSGSQCLSSVGRIPSFGKDLLDSRSRLANSRGVCPPDDDEVESICRVNAHSLVPHPQHPLKVPQGGISIFNADAFMKEVDKNAARVLGKAILDKVCRTPFDRRPSLRGDFDSLCATIFQRGVDVTPIESKVEGLIRGTHYEAKVAELKHVESRRQELLKELQLLEDQQKELSSQVAASEHLLQEAKWEVIDL</sequence>
<dbReference type="Proteomes" id="UP001153076">
    <property type="component" value="Unassembled WGS sequence"/>
</dbReference>